<dbReference type="RefSeq" id="WP_190469017.1">
    <property type="nucleotide sequence ID" value="NZ_JACJPW010000066.1"/>
</dbReference>
<reference evidence="1" key="2">
    <citation type="submission" date="2020-08" db="EMBL/GenBank/DDBJ databases">
        <authorList>
            <person name="Chen M."/>
            <person name="Teng W."/>
            <person name="Zhao L."/>
            <person name="Hu C."/>
            <person name="Zhou Y."/>
            <person name="Han B."/>
            <person name="Song L."/>
            <person name="Shu W."/>
        </authorList>
    </citation>
    <scope>NUCLEOTIDE SEQUENCE</scope>
    <source>
        <strain evidence="1">FACHB-1375</strain>
    </source>
</reference>
<name>A0A926VHI4_9CYAN</name>
<dbReference type="AlphaFoldDB" id="A0A926VHI4"/>
<keyword evidence="2" id="KW-1185">Reference proteome</keyword>
<dbReference type="Proteomes" id="UP000641646">
    <property type="component" value="Unassembled WGS sequence"/>
</dbReference>
<dbReference type="Pfam" id="PF08852">
    <property type="entry name" value="DUF1822"/>
    <property type="match status" value="1"/>
</dbReference>
<organism evidence="1 2">
    <name type="scientific">Aerosakkonema funiforme FACHB-1375</name>
    <dbReference type="NCBI Taxonomy" id="2949571"/>
    <lineage>
        <taxon>Bacteria</taxon>
        <taxon>Bacillati</taxon>
        <taxon>Cyanobacteriota</taxon>
        <taxon>Cyanophyceae</taxon>
        <taxon>Oscillatoriophycideae</taxon>
        <taxon>Aerosakkonematales</taxon>
        <taxon>Aerosakkonemataceae</taxon>
        <taxon>Aerosakkonema</taxon>
    </lineage>
</organism>
<proteinExistence type="predicted"/>
<dbReference type="InterPro" id="IPR014951">
    <property type="entry name" value="DUF1822"/>
</dbReference>
<evidence type="ECO:0000313" key="1">
    <source>
        <dbReference type="EMBL" id="MBD2183838.1"/>
    </source>
</evidence>
<gene>
    <name evidence="1" type="ORF">H6G03_22690</name>
</gene>
<evidence type="ECO:0000313" key="2">
    <source>
        <dbReference type="Proteomes" id="UP000641646"/>
    </source>
</evidence>
<accession>A0A926VHI4</accession>
<dbReference type="EMBL" id="JACJPW010000066">
    <property type="protein sequence ID" value="MBD2183838.1"/>
    <property type="molecule type" value="Genomic_DNA"/>
</dbReference>
<comment type="caution">
    <text evidence="1">The sequence shown here is derived from an EMBL/GenBank/DDBJ whole genome shotgun (WGS) entry which is preliminary data.</text>
</comment>
<sequence length="450" mass="50867">MTYYPKNSGEVFLDFEALSIGAISLLPEEVKRAVEIGNQVSNEAQQWQTYLNALALFAFEKWLNERSAELSVNTEQCSILQPYLDRSIEAVCNLKIGDFRLCLIATGSQIDDRIFCPRAAIELPEFAAHFYVWLEIQEEYEQAIIRGFLRYDRLVQLCSQAKLQPESDWTYSLPLDWFDNDSDRLLLYLCCLEATAIALPEIPQRSLATLLSMQDELAAILFRLESGTRPLWEVLNWKQASAILTSKNCLDSARHLDRSQPEILHLENLLQLLTRPALNVGLWLEDKMNELAEGLAWVLMPVFAPAGSALRCSTQEFETIITELGSEGIEIPLQARGAYRELKLGDVDLRLYAVTWPFLSPENVPEWTLMLILGAYPGEVLPPGLKLGVSDSTGILVQRQTGQNSRDGYIYAQIAGTWDEKFLVSVTLKDRARGKVVSVTLPPFAFRLDR</sequence>
<protein>
    <submittedName>
        <fullName evidence="1">DUF1822 family protein</fullName>
    </submittedName>
</protein>
<reference evidence="1" key="1">
    <citation type="journal article" date="2015" name="ISME J.">
        <title>Draft Genome Sequence of Streptomyces incarnatus NRRL8089, which Produces the Nucleoside Antibiotic Sinefungin.</title>
        <authorList>
            <person name="Oshima K."/>
            <person name="Hattori M."/>
            <person name="Shimizu H."/>
            <person name="Fukuda K."/>
            <person name="Nemoto M."/>
            <person name="Inagaki K."/>
            <person name="Tamura T."/>
        </authorList>
    </citation>
    <scope>NUCLEOTIDE SEQUENCE</scope>
    <source>
        <strain evidence="1">FACHB-1375</strain>
    </source>
</reference>